<evidence type="ECO:0000313" key="5">
    <source>
        <dbReference type="EMBL" id="TFJ95108.1"/>
    </source>
</evidence>
<dbReference type="PRINTS" id="PR00862">
    <property type="entry name" value="PROLIGOPTASE"/>
</dbReference>
<protein>
    <recommendedName>
        <fullName evidence="3">Prolyl endopeptidase</fullName>
        <ecNumber evidence="3">3.4.21.-</ecNumber>
    </recommendedName>
</protein>
<dbReference type="Proteomes" id="UP000297703">
    <property type="component" value="Unassembled WGS sequence"/>
</dbReference>
<dbReference type="InterPro" id="IPR001375">
    <property type="entry name" value="Peptidase_S9_cat"/>
</dbReference>
<proteinExistence type="inferred from homology"/>
<reference evidence="5 6" key="1">
    <citation type="submission" date="2019-04" db="EMBL/GenBank/DDBJ databases">
        <title>Draft genome of the big-headed turtle Platysternon megacephalum.</title>
        <authorList>
            <person name="Gong S."/>
        </authorList>
    </citation>
    <scope>NUCLEOTIDE SEQUENCE [LARGE SCALE GENOMIC DNA]</scope>
    <source>
        <strain evidence="5">DO16091913</strain>
        <tissue evidence="5">Muscle</tissue>
    </source>
</reference>
<keyword evidence="6" id="KW-1185">Reference proteome</keyword>
<dbReference type="EMBL" id="QXTE01014218">
    <property type="protein sequence ID" value="TFJ95108.1"/>
    <property type="molecule type" value="Genomic_DNA"/>
</dbReference>
<evidence type="ECO:0000313" key="6">
    <source>
        <dbReference type="Proteomes" id="UP000297703"/>
    </source>
</evidence>
<dbReference type="PANTHER" id="PTHR11757:SF19">
    <property type="entry name" value="PROLYL ENDOPEPTIDASE-LIKE"/>
    <property type="match status" value="1"/>
</dbReference>
<keyword evidence="3" id="KW-0645">Protease</keyword>
<reference evidence="5 6" key="2">
    <citation type="submission" date="2019-04" db="EMBL/GenBank/DDBJ databases">
        <title>The genome sequence of big-headed turtle.</title>
        <authorList>
            <person name="Gong S."/>
        </authorList>
    </citation>
    <scope>NUCLEOTIDE SEQUENCE [LARGE SCALE GENOMIC DNA]</scope>
    <source>
        <strain evidence="5">DO16091913</strain>
        <tissue evidence="5">Muscle</tissue>
    </source>
</reference>
<dbReference type="AlphaFoldDB" id="A0A4D9DDE5"/>
<keyword evidence="3" id="KW-0720">Serine protease</keyword>
<accession>A0A4D9DDE5</accession>
<dbReference type="SUPFAM" id="SSF53474">
    <property type="entry name" value="alpha/beta-Hydrolases"/>
    <property type="match status" value="1"/>
</dbReference>
<comment type="similarity">
    <text evidence="1 3">Belongs to the peptidase S9A family.</text>
</comment>
<evidence type="ECO:0000256" key="1">
    <source>
        <dbReference type="ARBA" id="ARBA00005228"/>
    </source>
</evidence>
<organism evidence="5 6">
    <name type="scientific">Platysternon megacephalum</name>
    <name type="common">big-headed turtle</name>
    <dbReference type="NCBI Taxonomy" id="55544"/>
    <lineage>
        <taxon>Eukaryota</taxon>
        <taxon>Metazoa</taxon>
        <taxon>Chordata</taxon>
        <taxon>Craniata</taxon>
        <taxon>Vertebrata</taxon>
        <taxon>Euteleostomi</taxon>
        <taxon>Archelosauria</taxon>
        <taxon>Testudinata</taxon>
        <taxon>Testudines</taxon>
        <taxon>Cryptodira</taxon>
        <taxon>Durocryptodira</taxon>
        <taxon>Testudinoidea</taxon>
        <taxon>Platysternidae</taxon>
        <taxon>Platysternon</taxon>
    </lineage>
</organism>
<dbReference type="Pfam" id="PF00326">
    <property type="entry name" value="Peptidase_S9"/>
    <property type="match status" value="1"/>
</dbReference>
<dbReference type="InterPro" id="IPR051543">
    <property type="entry name" value="Serine_Peptidase_S9A"/>
</dbReference>
<sequence length="282" mass="31522">MPVLGDFDSSHYEQRREWAVAQDGTRIPISLVYKKGIQPDASAPGIVYGYGSYEHAMDPRFSIARLSVLDRGVVWAIAHIRGGGEMGRAWYENGKELHKKNTFSDFVACAKHLVEHGWIDPQRVGAMGGSAGGLLMGAVANLAPEVFRVIHADVPFVDALTTILNPDLPLTVMEWEEWGNPVDNAEVYQYMKEYTPYENVRAVEYPAILATTSLNDTRVFYTEPTKWVARLRETVTSDQQSRPIVLRTEMVAGHGGKSGRYDAWHQYAWEMAFVLGQLGITS</sequence>
<comment type="caution">
    <text evidence="5">The sequence shown here is derived from an EMBL/GenBank/DDBJ whole genome shotgun (WGS) entry which is preliminary data.</text>
</comment>
<evidence type="ECO:0000259" key="4">
    <source>
        <dbReference type="Pfam" id="PF00326"/>
    </source>
</evidence>
<evidence type="ECO:0000256" key="3">
    <source>
        <dbReference type="RuleBase" id="RU368024"/>
    </source>
</evidence>
<comment type="function">
    <text evidence="2">Serine peptidase whose precise substrate specificity remains unclear. Does not cleave peptides after a arginine or lysine residue. Regulates trans-Golgi network morphology and sorting by regulating the membrane binding of the AP-1 complex. May play a role in the regulation of synaptic vesicle exocytosis.</text>
</comment>
<dbReference type="Gene3D" id="3.40.50.1820">
    <property type="entry name" value="alpha/beta hydrolase"/>
    <property type="match status" value="1"/>
</dbReference>
<dbReference type="STRING" id="55544.A0A4D9DDE5"/>
<gene>
    <name evidence="5" type="ORF">DR999_PMT23476</name>
</gene>
<dbReference type="InterPro" id="IPR029058">
    <property type="entry name" value="AB_hydrolase_fold"/>
</dbReference>
<dbReference type="GO" id="GO:0006508">
    <property type="term" value="P:proteolysis"/>
    <property type="evidence" value="ECO:0007669"/>
    <property type="project" value="UniProtKB-KW"/>
</dbReference>
<feature type="domain" description="Peptidase S9 prolyl oligopeptidase catalytic" evidence="4">
    <location>
        <begin position="60"/>
        <end position="279"/>
    </location>
</feature>
<dbReference type="EC" id="3.4.21.-" evidence="3"/>
<keyword evidence="3" id="KW-0378">Hydrolase</keyword>
<dbReference type="PANTHER" id="PTHR11757">
    <property type="entry name" value="PROTEASE FAMILY S9A OLIGOPEPTIDASE"/>
    <property type="match status" value="1"/>
</dbReference>
<dbReference type="OrthoDB" id="248387at2759"/>
<dbReference type="InterPro" id="IPR002470">
    <property type="entry name" value="Peptidase_S9A"/>
</dbReference>
<dbReference type="GO" id="GO:0004252">
    <property type="term" value="F:serine-type endopeptidase activity"/>
    <property type="evidence" value="ECO:0007669"/>
    <property type="project" value="UniProtKB-UniRule"/>
</dbReference>
<name>A0A4D9DDE5_9SAUR</name>
<evidence type="ECO:0000256" key="2">
    <source>
        <dbReference type="ARBA" id="ARBA00045448"/>
    </source>
</evidence>